<keyword evidence="3" id="KW-0998">Cell outer membrane</keyword>
<sequence length="485" mass="52969">MLKVFAITAVLSLLTGCAVGPEYKAPAIPEPEAYSEGRAMVAGDIGQQFFWQGFDDPMLERLIDQALEANHTLEAAVARYHRSAALLYGAEREQWPNVSVNAGASEQYLADIEQSPPGAGPERVQRFQAGIAATWELDLFGRLKRTIEAQRAELEAAGADLRAVQVALAGQLASSYFELRGLQQQYQVAQQSVALQRQSLDIVTARVRAGRGTEFDQVRARAQLEQTRAELANLQAGLRAAMHRIAILTGQPPTALVESLSSAGALPETLPVIPVDSPGEVLRRRPDVAAAERRLAAATARIGVATADLFPRFTLSGLMGSVAADTSDLFTASAETRRVALGIDWTFLNQGRVRARIEAAGAESRAALADYQQTVLEALEETETRLVRYQRAQQREQRLSLAMDNAERAVELARERYEAGLIGFFEVLDAEQEFTSVRDEDVRSRTAVVLAMVDVYRSLAGQPYAGGDSFLPGEGFRREPKHAIY</sequence>
<dbReference type="InterPro" id="IPR003423">
    <property type="entry name" value="OMP_efflux"/>
</dbReference>
<dbReference type="InterPro" id="IPR010131">
    <property type="entry name" value="MdtP/NodT-like"/>
</dbReference>
<dbReference type="PANTHER" id="PTHR30203">
    <property type="entry name" value="OUTER MEMBRANE CATION EFFLUX PROTEIN"/>
    <property type="match status" value="1"/>
</dbReference>
<organism evidence="6 7">
    <name type="scientific">Marinobacter subterrani</name>
    <dbReference type="NCBI Taxonomy" id="1658765"/>
    <lineage>
        <taxon>Bacteria</taxon>
        <taxon>Pseudomonadati</taxon>
        <taxon>Pseudomonadota</taxon>
        <taxon>Gammaproteobacteria</taxon>
        <taxon>Pseudomonadales</taxon>
        <taxon>Marinobacteraceae</taxon>
        <taxon>Marinobacter</taxon>
    </lineage>
</organism>
<dbReference type="SUPFAM" id="SSF56954">
    <property type="entry name" value="Outer membrane efflux proteins (OEP)"/>
    <property type="match status" value="1"/>
</dbReference>
<dbReference type="PANTHER" id="PTHR30203:SF25">
    <property type="entry name" value="OUTER MEMBRANE PROTEIN-RELATED"/>
    <property type="match status" value="1"/>
</dbReference>
<evidence type="ECO:0000256" key="2">
    <source>
        <dbReference type="ARBA" id="ARBA00022452"/>
    </source>
</evidence>
<evidence type="ECO:0000256" key="3">
    <source>
        <dbReference type="ARBA" id="ARBA00023237"/>
    </source>
</evidence>
<keyword evidence="4" id="KW-0472">Membrane</keyword>
<gene>
    <name evidence="6" type="ORF">Msub_10550</name>
</gene>
<evidence type="ECO:0000313" key="6">
    <source>
        <dbReference type="EMBL" id="KMQ74367.1"/>
    </source>
</evidence>
<dbReference type="EMBL" id="LFBU01000001">
    <property type="protein sequence ID" value="KMQ74367.1"/>
    <property type="molecule type" value="Genomic_DNA"/>
</dbReference>
<evidence type="ECO:0000256" key="1">
    <source>
        <dbReference type="ARBA" id="ARBA00007613"/>
    </source>
</evidence>
<comment type="similarity">
    <text evidence="1 4">Belongs to the outer membrane factor (OMF) (TC 1.B.17) family.</text>
</comment>
<dbReference type="GO" id="GO:0009279">
    <property type="term" value="C:cell outer membrane"/>
    <property type="evidence" value="ECO:0007669"/>
    <property type="project" value="UniProtKB-SubCell"/>
</dbReference>
<dbReference type="PROSITE" id="PS51257">
    <property type="entry name" value="PROKAR_LIPOPROTEIN"/>
    <property type="match status" value="1"/>
</dbReference>
<keyword evidence="4 6" id="KW-0449">Lipoprotein</keyword>
<dbReference type="NCBIfam" id="TIGR01845">
    <property type="entry name" value="outer_NodT"/>
    <property type="match status" value="1"/>
</dbReference>
<proteinExistence type="inferred from homology"/>
<name>A0A0J7J837_9GAMM</name>
<evidence type="ECO:0000256" key="5">
    <source>
        <dbReference type="SAM" id="Coils"/>
    </source>
</evidence>
<keyword evidence="4" id="KW-0812">Transmembrane</keyword>
<dbReference type="GO" id="GO:0015562">
    <property type="term" value="F:efflux transmembrane transporter activity"/>
    <property type="evidence" value="ECO:0007669"/>
    <property type="project" value="InterPro"/>
</dbReference>
<protein>
    <submittedName>
        <fullName evidence="6">Efflux transporter, outer membrane factor (OMF) lipoprotein, NodT family</fullName>
    </submittedName>
</protein>
<evidence type="ECO:0000256" key="4">
    <source>
        <dbReference type="RuleBase" id="RU362097"/>
    </source>
</evidence>
<dbReference type="RefSeq" id="WP_082146388.1">
    <property type="nucleotide sequence ID" value="NZ_LFBU01000001.1"/>
</dbReference>
<comment type="subcellular location">
    <subcellularLocation>
        <location evidence="4">Cell outer membrane</location>
        <topology evidence="4">Lipid-anchor</topology>
    </subcellularLocation>
</comment>
<dbReference type="AlphaFoldDB" id="A0A0J7J837"/>
<dbReference type="OrthoDB" id="9770517at2"/>
<reference evidence="6 7" key="1">
    <citation type="submission" date="2015-06" db="EMBL/GenBank/DDBJ databases">
        <title>Marinobacter subterrani, a genetically tractable neutrophilic iron-oxidizing strain isolated from the Soudan Iron Mine.</title>
        <authorList>
            <person name="Bonis B.M."/>
            <person name="Gralnick J.A."/>
        </authorList>
    </citation>
    <scope>NUCLEOTIDE SEQUENCE [LARGE SCALE GENOMIC DNA]</scope>
    <source>
        <strain evidence="6 7">JG233</strain>
    </source>
</reference>
<dbReference type="Proteomes" id="UP000036102">
    <property type="component" value="Unassembled WGS sequence"/>
</dbReference>
<comment type="caution">
    <text evidence="6">The sequence shown here is derived from an EMBL/GenBank/DDBJ whole genome shotgun (WGS) entry which is preliminary data.</text>
</comment>
<feature type="coiled-coil region" evidence="5">
    <location>
        <begin position="217"/>
        <end position="244"/>
    </location>
</feature>
<feature type="coiled-coil region" evidence="5">
    <location>
        <begin position="379"/>
        <end position="416"/>
    </location>
</feature>
<keyword evidence="7" id="KW-1185">Reference proteome</keyword>
<dbReference type="Gene3D" id="2.20.200.10">
    <property type="entry name" value="Outer membrane efflux proteins (OEP)"/>
    <property type="match status" value="1"/>
</dbReference>
<dbReference type="Pfam" id="PF02321">
    <property type="entry name" value="OEP"/>
    <property type="match status" value="2"/>
</dbReference>
<accession>A0A0J7J837</accession>
<dbReference type="STRING" id="1658765.Msub_10550"/>
<keyword evidence="4" id="KW-0564">Palmitate</keyword>
<dbReference type="PATRIC" id="fig|1658765.3.peg.541"/>
<keyword evidence="5" id="KW-0175">Coiled coil</keyword>
<dbReference type="Gene3D" id="1.20.1600.10">
    <property type="entry name" value="Outer membrane efflux proteins (OEP)"/>
    <property type="match status" value="1"/>
</dbReference>
<evidence type="ECO:0000313" key="7">
    <source>
        <dbReference type="Proteomes" id="UP000036102"/>
    </source>
</evidence>
<keyword evidence="2 4" id="KW-1134">Transmembrane beta strand</keyword>